<comment type="similarity">
    <text evidence="3 7">Belongs to the peptidase S26 family.</text>
</comment>
<dbReference type="PROSITE" id="PS00501">
    <property type="entry name" value="SPASE_I_1"/>
    <property type="match status" value="1"/>
</dbReference>
<dbReference type="PANTHER" id="PTHR43390">
    <property type="entry name" value="SIGNAL PEPTIDASE I"/>
    <property type="match status" value="1"/>
</dbReference>
<dbReference type="InterPro" id="IPR019756">
    <property type="entry name" value="Pept_S26A_signal_pept_1_Ser-AS"/>
</dbReference>
<evidence type="ECO:0000313" key="11">
    <source>
        <dbReference type="Proteomes" id="UP001304461"/>
    </source>
</evidence>
<evidence type="ECO:0000256" key="8">
    <source>
        <dbReference type="SAM" id="MobiDB-lite"/>
    </source>
</evidence>
<evidence type="ECO:0000256" key="5">
    <source>
        <dbReference type="ARBA" id="ARBA00022670"/>
    </source>
</evidence>
<keyword evidence="6 7" id="KW-0378">Hydrolase</keyword>
<dbReference type="SUPFAM" id="SSF51306">
    <property type="entry name" value="LexA/Signal peptidase"/>
    <property type="match status" value="1"/>
</dbReference>
<evidence type="ECO:0000313" key="10">
    <source>
        <dbReference type="EMBL" id="MEA5390390.1"/>
    </source>
</evidence>
<dbReference type="PROSITE" id="PS00761">
    <property type="entry name" value="SPASE_I_3"/>
    <property type="match status" value="1"/>
</dbReference>
<accession>A0ABU5RRJ0</accession>
<dbReference type="Pfam" id="PF10502">
    <property type="entry name" value="Peptidase_S26"/>
    <property type="match status" value="1"/>
</dbReference>
<gene>
    <name evidence="10" type="primary">lepB</name>
    <name evidence="10" type="ORF">VB738_03850</name>
</gene>
<dbReference type="Proteomes" id="UP001304461">
    <property type="component" value="Unassembled WGS sequence"/>
</dbReference>
<dbReference type="RefSeq" id="WP_323304497.1">
    <property type="nucleotide sequence ID" value="NZ_JAYGHX010000002.1"/>
</dbReference>
<dbReference type="InterPro" id="IPR036286">
    <property type="entry name" value="LexA/Signal_pep-like_sf"/>
</dbReference>
<organism evidence="10 11">
    <name type="scientific">Cyanobium gracile UHCC 0139</name>
    <dbReference type="NCBI Taxonomy" id="3110308"/>
    <lineage>
        <taxon>Bacteria</taxon>
        <taxon>Bacillati</taxon>
        <taxon>Cyanobacteriota</taxon>
        <taxon>Cyanophyceae</taxon>
        <taxon>Synechococcales</taxon>
        <taxon>Prochlorococcaceae</taxon>
        <taxon>Cyanobium</taxon>
    </lineage>
</organism>
<evidence type="ECO:0000256" key="1">
    <source>
        <dbReference type="ARBA" id="ARBA00000677"/>
    </source>
</evidence>
<dbReference type="InterPro" id="IPR019533">
    <property type="entry name" value="Peptidase_S26"/>
</dbReference>
<dbReference type="CDD" id="cd06530">
    <property type="entry name" value="S26_SPase_I"/>
    <property type="match status" value="1"/>
</dbReference>
<dbReference type="Gene3D" id="2.10.109.10">
    <property type="entry name" value="Umud Fragment, subunit A"/>
    <property type="match status" value="1"/>
</dbReference>
<sequence length="211" mass="22859">MGSGPATPTPTPTPHPSGPPFAPQRTTGGLLQQLARLLLWVLVALLLRWTVVEPRWIPSGSMLPTLQLQDRILVEKLTPRFGSGARTGRIVVFHPPAALQQAGYDPGAALIKRVVAVAGDRVEVKEGRLWRNGSPAEPDWAREPMAYDLEPLVVPAGQVLVLGDNRNASLDSHLWGPLPESDLIGTAIWRYWPLDRFGPVGFSTPHAGESA</sequence>
<name>A0ABU5RRJ0_9CYAN</name>
<comment type="caution">
    <text evidence="10">The sequence shown here is derived from an EMBL/GenBank/DDBJ whole genome shotgun (WGS) entry which is preliminary data.</text>
</comment>
<keyword evidence="11" id="KW-1185">Reference proteome</keyword>
<feature type="compositionally biased region" description="Pro residues" evidence="8">
    <location>
        <begin position="7"/>
        <end position="22"/>
    </location>
</feature>
<dbReference type="InterPro" id="IPR019758">
    <property type="entry name" value="Pept_S26A_signal_pept_1_CS"/>
</dbReference>
<feature type="domain" description="Peptidase S26" evidence="9">
    <location>
        <begin position="34"/>
        <end position="192"/>
    </location>
</feature>
<comment type="catalytic activity">
    <reaction evidence="1 7">
        <text>Cleavage of hydrophobic, N-terminal signal or leader sequences from secreted and periplasmic proteins.</text>
        <dbReference type="EC" id="3.4.21.89"/>
    </reaction>
</comment>
<evidence type="ECO:0000256" key="6">
    <source>
        <dbReference type="ARBA" id="ARBA00022801"/>
    </source>
</evidence>
<protein>
    <recommendedName>
        <fullName evidence="4 7">Signal peptidase I</fullName>
        <ecNumber evidence="4 7">3.4.21.89</ecNumber>
    </recommendedName>
</protein>
<dbReference type="EC" id="3.4.21.89" evidence="4 7"/>
<dbReference type="GO" id="GO:0009003">
    <property type="term" value="F:signal peptidase activity"/>
    <property type="evidence" value="ECO:0007669"/>
    <property type="project" value="UniProtKB-EC"/>
</dbReference>
<feature type="region of interest" description="Disordered" evidence="8">
    <location>
        <begin position="1"/>
        <end position="26"/>
    </location>
</feature>
<evidence type="ECO:0000256" key="4">
    <source>
        <dbReference type="ARBA" id="ARBA00013208"/>
    </source>
</evidence>
<keyword evidence="5 7" id="KW-0645">Protease</keyword>
<reference evidence="10 11" key="1">
    <citation type="submission" date="2023-12" db="EMBL/GenBank/DDBJ databases">
        <title>Baltic Sea Cyanobacteria.</title>
        <authorList>
            <person name="Delbaje E."/>
            <person name="Fewer D.P."/>
            <person name="Shishido T.K."/>
        </authorList>
    </citation>
    <scope>NUCLEOTIDE SEQUENCE [LARGE SCALE GENOMIC DNA]</scope>
    <source>
        <strain evidence="10 11">UHCC 0139</strain>
    </source>
</reference>
<proteinExistence type="inferred from homology"/>
<evidence type="ECO:0000256" key="7">
    <source>
        <dbReference type="RuleBase" id="RU362042"/>
    </source>
</evidence>
<dbReference type="InterPro" id="IPR000223">
    <property type="entry name" value="Pept_S26A_signal_pept_1"/>
</dbReference>
<comment type="subcellular location">
    <subcellularLocation>
        <location evidence="2">Cell membrane</location>
        <topology evidence="2">Single-pass type II membrane protein</topology>
    </subcellularLocation>
    <subcellularLocation>
        <location evidence="7">Membrane</location>
        <topology evidence="7">Single-pass type II membrane protein</topology>
    </subcellularLocation>
</comment>
<dbReference type="NCBIfam" id="TIGR02227">
    <property type="entry name" value="sigpep_I_bact"/>
    <property type="match status" value="1"/>
</dbReference>
<evidence type="ECO:0000256" key="2">
    <source>
        <dbReference type="ARBA" id="ARBA00004401"/>
    </source>
</evidence>
<evidence type="ECO:0000256" key="3">
    <source>
        <dbReference type="ARBA" id="ARBA00009370"/>
    </source>
</evidence>
<dbReference type="PRINTS" id="PR00727">
    <property type="entry name" value="LEADERPTASE"/>
</dbReference>
<dbReference type="PANTHER" id="PTHR43390:SF1">
    <property type="entry name" value="CHLOROPLAST PROCESSING PEPTIDASE"/>
    <property type="match status" value="1"/>
</dbReference>
<dbReference type="EMBL" id="JAYGHX010000002">
    <property type="protein sequence ID" value="MEA5390390.1"/>
    <property type="molecule type" value="Genomic_DNA"/>
</dbReference>
<evidence type="ECO:0000259" key="9">
    <source>
        <dbReference type="Pfam" id="PF10502"/>
    </source>
</evidence>